<dbReference type="AlphaFoldDB" id="A0A811VB99"/>
<keyword evidence="3" id="KW-1185">Reference proteome</keyword>
<evidence type="ECO:0000313" key="3">
    <source>
        <dbReference type="Proteomes" id="UP000606786"/>
    </source>
</evidence>
<feature type="compositionally biased region" description="Basic and acidic residues" evidence="1">
    <location>
        <begin position="31"/>
        <end position="40"/>
    </location>
</feature>
<evidence type="ECO:0000313" key="2">
    <source>
        <dbReference type="EMBL" id="CAD7012284.1"/>
    </source>
</evidence>
<gene>
    <name evidence="2" type="ORF">CCAP1982_LOCUS20380</name>
</gene>
<accession>A0A811VB99</accession>
<evidence type="ECO:0000256" key="1">
    <source>
        <dbReference type="SAM" id="MobiDB-lite"/>
    </source>
</evidence>
<dbReference type="Proteomes" id="UP000606786">
    <property type="component" value="Unassembled WGS sequence"/>
</dbReference>
<protein>
    <submittedName>
        <fullName evidence="2">(Mediterranean fruit fly) hypothetical protein</fullName>
    </submittedName>
</protein>
<feature type="region of interest" description="Disordered" evidence="1">
    <location>
        <begin position="7"/>
        <end position="51"/>
    </location>
</feature>
<sequence length="104" mass="11343">MLLICHFGGKTKRPRSAANADSSDSETELELAARHAESRRGGNANATGGAITSEQRFYQGAESRVFAPDLTGNGSLYQIIMIELARRCNTNVSSKAHNLFFFYA</sequence>
<proteinExistence type="predicted"/>
<dbReference type="EMBL" id="CAJHJT010000056">
    <property type="protein sequence ID" value="CAD7012284.1"/>
    <property type="molecule type" value="Genomic_DNA"/>
</dbReference>
<comment type="caution">
    <text evidence="2">The sequence shown here is derived from an EMBL/GenBank/DDBJ whole genome shotgun (WGS) entry which is preliminary data.</text>
</comment>
<organism evidence="2 3">
    <name type="scientific">Ceratitis capitata</name>
    <name type="common">Mediterranean fruit fly</name>
    <name type="synonym">Tephritis capitata</name>
    <dbReference type="NCBI Taxonomy" id="7213"/>
    <lineage>
        <taxon>Eukaryota</taxon>
        <taxon>Metazoa</taxon>
        <taxon>Ecdysozoa</taxon>
        <taxon>Arthropoda</taxon>
        <taxon>Hexapoda</taxon>
        <taxon>Insecta</taxon>
        <taxon>Pterygota</taxon>
        <taxon>Neoptera</taxon>
        <taxon>Endopterygota</taxon>
        <taxon>Diptera</taxon>
        <taxon>Brachycera</taxon>
        <taxon>Muscomorpha</taxon>
        <taxon>Tephritoidea</taxon>
        <taxon>Tephritidae</taxon>
        <taxon>Ceratitis</taxon>
        <taxon>Ceratitis</taxon>
    </lineage>
</organism>
<dbReference type="OrthoDB" id="6621371at2759"/>
<feature type="compositionally biased region" description="Low complexity" evidence="1">
    <location>
        <begin position="41"/>
        <end position="50"/>
    </location>
</feature>
<name>A0A811VB99_CERCA</name>
<reference evidence="2" key="1">
    <citation type="submission" date="2020-11" db="EMBL/GenBank/DDBJ databases">
        <authorList>
            <person name="Whitehead M."/>
        </authorList>
    </citation>
    <scope>NUCLEOTIDE SEQUENCE</scope>
    <source>
        <strain evidence="2">EGII</strain>
    </source>
</reference>